<dbReference type="AlphaFoldDB" id="A0AAV1CXP6"/>
<sequence length="49" mass="5574">MREENEGEAEFEGIQALPTLGFCISCLIREAQGTFKLTKELIPWKTTLM</sequence>
<evidence type="ECO:0000313" key="2">
    <source>
        <dbReference type="Proteomes" id="UP001161247"/>
    </source>
</evidence>
<evidence type="ECO:0000313" key="1">
    <source>
        <dbReference type="EMBL" id="CAI9099287.1"/>
    </source>
</evidence>
<name>A0AAV1CXP6_OLDCO</name>
<proteinExistence type="predicted"/>
<organism evidence="1 2">
    <name type="scientific">Oldenlandia corymbosa var. corymbosa</name>
    <dbReference type="NCBI Taxonomy" id="529605"/>
    <lineage>
        <taxon>Eukaryota</taxon>
        <taxon>Viridiplantae</taxon>
        <taxon>Streptophyta</taxon>
        <taxon>Embryophyta</taxon>
        <taxon>Tracheophyta</taxon>
        <taxon>Spermatophyta</taxon>
        <taxon>Magnoliopsida</taxon>
        <taxon>eudicotyledons</taxon>
        <taxon>Gunneridae</taxon>
        <taxon>Pentapetalae</taxon>
        <taxon>asterids</taxon>
        <taxon>lamiids</taxon>
        <taxon>Gentianales</taxon>
        <taxon>Rubiaceae</taxon>
        <taxon>Rubioideae</taxon>
        <taxon>Spermacoceae</taxon>
        <taxon>Hedyotis-Oldenlandia complex</taxon>
        <taxon>Oldenlandia</taxon>
    </lineage>
</organism>
<keyword evidence="2" id="KW-1185">Reference proteome</keyword>
<reference evidence="1" key="1">
    <citation type="submission" date="2023-03" db="EMBL/GenBank/DDBJ databases">
        <authorList>
            <person name="Julca I."/>
        </authorList>
    </citation>
    <scope>NUCLEOTIDE SEQUENCE</scope>
</reference>
<protein>
    <submittedName>
        <fullName evidence="1">OLC1v1036075C1</fullName>
    </submittedName>
</protein>
<accession>A0AAV1CXP6</accession>
<gene>
    <name evidence="1" type="ORF">OLC1_LOCUS9339</name>
</gene>
<dbReference type="EMBL" id="OX459120">
    <property type="protein sequence ID" value="CAI9099287.1"/>
    <property type="molecule type" value="Genomic_DNA"/>
</dbReference>
<dbReference type="Proteomes" id="UP001161247">
    <property type="component" value="Chromosome 3"/>
</dbReference>